<name>A0ABU8EY37_9GAMM</name>
<proteinExistence type="predicted"/>
<accession>A0ABU8EY37</accession>
<protein>
    <recommendedName>
        <fullName evidence="3">VCBS repeat-containing protein</fullName>
    </recommendedName>
</protein>
<dbReference type="PANTHER" id="PTHR39431:SF1">
    <property type="entry name" value="FRPA_C-RELATED PROTEIN"/>
    <property type="match status" value="1"/>
</dbReference>
<gene>
    <name evidence="1" type="ORF">WAE96_19630</name>
</gene>
<dbReference type="Proteomes" id="UP001382455">
    <property type="component" value="Unassembled WGS sequence"/>
</dbReference>
<organism evidence="1 2">
    <name type="scientific">Pseudoalteromonas spongiae</name>
    <dbReference type="NCBI Taxonomy" id="298657"/>
    <lineage>
        <taxon>Bacteria</taxon>
        <taxon>Pseudomonadati</taxon>
        <taxon>Pseudomonadota</taxon>
        <taxon>Gammaproteobacteria</taxon>
        <taxon>Alteromonadales</taxon>
        <taxon>Pseudoalteromonadaceae</taxon>
        <taxon>Pseudoalteromonas</taxon>
    </lineage>
</organism>
<evidence type="ECO:0000313" key="1">
    <source>
        <dbReference type="EMBL" id="MEI4551897.1"/>
    </source>
</evidence>
<evidence type="ECO:0000313" key="2">
    <source>
        <dbReference type="Proteomes" id="UP001382455"/>
    </source>
</evidence>
<dbReference type="PANTHER" id="PTHR39431">
    <property type="entry name" value="FRPA/C-RELATED PROTEIN"/>
    <property type="match status" value="1"/>
</dbReference>
<dbReference type="EMBL" id="JBAWKS010000002">
    <property type="protein sequence ID" value="MEI4551897.1"/>
    <property type="molecule type" value="Genomic_DNA"/>
</dbReference>
<comment type="caution">
    <text evidence="1">The sequence shown here is derived from an EMBL/GenBank/DDBJ whole genome shotgun (WGS) entry which is preliminary data.</text>
</comment>
<keyword evidence="2" id="KW-1185">Reference proteome</keyword>
<reference evidence="1 2" key="1">
    <citation type="submission" date="2023-12" db="EMBL/GenBank/DDBJ databases">
        <title>Friends and Foes: Symbiotic and Algicidal bacterial influence on Karenia brevis blooms.</title>
        <authorList>
            <person name="Fei C."/>
            <person name="Mohamed A.R."/>
            <person name="Booker A."/>
            <person name="Arshad M."/>
            <person name="Klass S."/>
            <person name="Ahn S."/>
            <person name="Gilbert P.M."/>
            <person name="Heil C.A."/>
            <person name="Martinez J.M."/>
            <person name="Amin S.A."/>
        </authorList>
    </citation>
    <scope>NUCLEOTIDE SEQUENCE [LARGE SCALE GENOMIC DNA]</scope>
    <source>
        <strain evidence="1 2">CE15</strain>
    </source>
</reference>
<dbReference type="RefSeq" id="WP_336436787.1">
    <property type="nucleotide sequence ID" value="NZ_JBAWKS010000002.1"/>
</dbReference>
<sequence length="309" mass="34662">MKIESANVKLESTYVGEFVSERRETPITPPSEPSVQKVEHSLEDISLEDDAKIHILKLLIQELTGKEIDWFDKNEMEQPDTSQPVKADTSQPDGPIEVIVERLNHEHQSNDLKLSGELKLESGREIRFEFKLAFEQTHTEYQRSIETINMKDPLVISFTNKPVSLSASEHGFDIDADGEQDKIAHLDKGFGYLALDRNNNGKIDNGNELFGALSGNGFNDLSQYDEDTNGFIDENDSIFQSLHVWVKNKNEDQLISLSDANIGAIGLQHAQTPLNIRNDGELKGTVRQSGFYLNNNGQVGLLQQIDLVV</sequence>
<evidence type="ECO:0008006" key="3">
    <source>
        <dbReference type="Google" id="ProtNLM"/>
    </source>
</evidence>